<dbReference type="InterPro" id="IPR011009">
    <property type="entry name" value="Kinase-like_dom_sf"/>
</dbReference>
<feature type="compositionally biased region" description="Polar residues" evidence="3">
    <location>
        <begin position="395"/>
        <end position="408"/>
    </location>
</feature>
<dbReference type="InterPro" id="IPR051681">
    <property type="entry name" value="Ser/Thr_Kinases-Pseudokinases"/>
</dbReference>
<evidence type="ECO:0000259" key="4">
    <source>
        <dbReference type="PROSITE" id="PS50011"/>
    </source>
</evidence>
<evidence type="ECO:0000256" key="1">
    <source>
        <dbReference type="ARBA" id="ARBA00022741"/>
    </source>
</evidence>
<name>A0A9N9AV03_9GLOM</name>
<dbReference type="Proteomes" id="UP000789508">
    <property type="component" value="Unassembled WGS sequence"/>
</dbReference>
<dbReference type="GO" id="GO:0004672">
    <property type="term" value="F:protein kinase activity"/>
    <property type="evidence" value="ECO:0007669"/>
    <property type="project" value="InterPro"/>
</dbReference>
<dbReference type="SUPFAM" id="SSF56112">
    <property type="entry name" value="Protein kinase-like (PK-like)"/>
    <property type="match status" value="1"/>
</dbReference>
<organism evidence="5 6">
    <name type="scientific">Ambispora leptoticha</name>
    <dbReference type="NCBI Taxonomy" id="144679"/>
    <lineage>
        <taxon>Eukaryota</taxon>
        <taxon>Fungi</taxon>
        <taxon>Fungi incertae sedis</taxon>
        <taxon>Mucoromycota</taxon>
        <taxon>Glomeromycotina</taxon>
        <taxon>Glomeromycetes</taxon>
        <taxon>Archaeosporales</taxon>
        <taxon>Ambisporaceae</taxon>
        <taxon>Ambispora</taxon>
    </lineage>
</organism>
<dbReference type="PANTHER" id="PTHR44329">
    <property type="entry name" value="SERINE/THREONINE-PROTEIN KINASE TNNI3K-RELATED"/>
    <property type="match status" value="1"/>
</dbReference>
<feature type="compositionally biased region" description="Basic and acidic residues" evidence="3">
    <location>
        <begin position="344"/>
        <end position="358"/>
    </location>
</feature>
<feature type="compositionally biased region" description="Polar residues" evidence="3">
    <location>
        <begin position="430"/>
        <end position="442"/>
    </location>
</feature>
<dbReference type="InterPro" id="IPR000719">
    <property type="entry name" value="Prot_kinase_dom"/>
</dbReference>
<dbReference type="Gene3D" id="1.10.510.10">
    <property type="entry name" value="Transferase(Phosphotransferase) domain 1"/>
    <property type="match status" value="1"/>
</dbReference>
<dbReference type="InterPro" id="IPR001245">
    <property type="entry name" value="Ser-Thr/Tyr_kinase_cat_dom"/>
</dbReference>
<comment type="caution">
    <text evidence="5">The sequence shown here is derived from an EMBL/GenBank/DDBJ whole genome shotgun (WGS) entry which is preliminary data.</text>
</comment>
<sequence length="551" mass="62951">MSTTTTILTPTISLTTAQEEANSVKNRIDINSNHIEKHDQKNLVGFLGEELGIKFYPYLQFEDVTLLKRKDNAKSTMRTGFWTFRSKEVALKELPEIIKNDEEKSEKLYNELRSLKKLTIHENILQYHCITKDPESKKYLLVLQHVDNDDLHLYLEKNSREMSWVDKLRLTKGIAYALLHLHKSGIIHRHLNSSNILINRGRSSLTDPITFTLEYHSSSSQDILPFIDPKLLANPNLTPDSRSDVYSLGMIMWEISSGRQPFSFTSFDQDFINEIINGKRESPVVGTPIEYVQLYVKCWNSDPDQRPTIEEVCERLEDMMLTPVVQKLDHDFATEDEDEGVQSEENRSSGMEKRDGHGNDVFFNFDVNEDNSMEVRGNQHESKFDMKEDDDNKTDSSSNYPTSVQESDAGNEIGVGDNDKTSTPIELPTSELNANDNFTSGTHDPPRQILETKGISGADPPMKRKLKNRFWIKLDETPDFYFSFTHYTLYLGTDYAIISNGECEVVDGYLQLCALLFCEEVGEFVAGDDWLVVNVAVVTVVNEIGVLILWK</sequence>
<keyword evidence="2" id="KW-0067">ATP-binding</keyword>
<dbReference type="OrthoDB" id="10261027at2759"/>
<accession>A0A9N9AV03</accession>
<keyword evidence="6" id="KW-1185">Reference proteome</keyword>
<dbReference type="AlphaFoldDB" id="A0A9N9AV03"/>
<dbReference type="GO" id="GO:0097527">
    <property type="term" value="P:necroptotic signaling pathway"/>
    <property type="evidence" value="ECO:0007669"/>
    <property type="project" value="TreeGrafter"/>
</dbReference>
<feature type="domain" description="Protein kinase" evidence="4">
    <location>
        <begin position="50"/>
        <end position="321"/>
    </location>
</feature>
<feature type="compositionally biased region" description="Basic and acidic residues" evidence="3">
    <location>
        <begin position="377"/>
        <end position="386"/>
    </location>
</feature>
<dbReference type="PANTHER" id="PTHR44329:SF298">
    <property type="entry name" value="MIXED LINEAGE KINASE DOMAIN-LIKE PROTEIN"/>
    <property type="match status" value="1"/>
</dbReference>
<proteinExistence type="predicted"/>
<evidence type="ECO:0000256" key="3">
    <source>
        <dbReference type="SAM" id="MobiDB-lite"/>
    </source>
</evidence>
<dbReference type="EMBL" id="CAJVPS010001535">
    <property type="protein sequence ID" value="CAG8541814.1"/>
    <property type="molecule type" value="Genomic_DNA"/>
</dbReference>
<dbReference type="GO" id="GO:0005524">
    <property type="term" value="F:ATP binding"/>
    <property type="evidence" value="ECO:0007669"/>
    <property type="project" value="UniProtKB-KW"/>
</dbReference>
<protein>
    <submittedName>
        <fullName evidence="5">14090_t:CDS:1</fullName>
    </submittedName>
</protein>
<dbReference type="PROSITE" id="PS50011">
    <property type="entry name" value="PROTEIN_KINASE_DOM"/>
    <property type="match status" value="1"/>
</dbReference>
<gene>
    <name evidence="5" type="ORF">ALEPTO_LOCUS5447</name>
</gene>
<evidence type="ECO:0000256" key="2">
    <source>
        <dbReference type="ARBA" id="ARBA00022840"/>
    </source>
</evidence>
<evidence type="ECO:0000313" key="5">
    <source>
        <dbReference type="EMBL" id="CAG8541814.1"/>
    </source>
</evidence>
<evidence type="ECO:0000313" key="6">
    <source>
        <dbReference type="Proteomes" id="UP000789508"/>
    </source>
</evidence>
<feature type="region of interest" description="Disordered" evidence="3">
    <location>
        <begin position="333"/>
        <end position="460"/>
    </location>
</feature>
<dbReference type="Pfam" id="PF07714">
    <property type="entry name" value="PK_Tyr_Ser-Thr"/>
    <property type="match status" value="1"/>
</dbReference>
<keyword evidence="1" id="KW-0547">Nucleotide-binding</keyword>
<reference evidence="5" key="1">
    <citation type="submission" date="2021-06" db="EMBL/GenBank/DDBJ databases">
        <authorList>
            <person name="Kallberg Y."/>
            <person name="Tangrot J."/>
            <person name="Rosling A."/>
        </authorList>
    </citation>
    <scope>NUCLEOTIDE SEQUENCE</scope>
    <source>
        <strain evidence="5">FL130A</strain>
    </source>
</reference>